<feature type="region of interest" description="Disordered" evidence="1">
    <location>
        <begin position="69"/>
        <end position="101"/>
    </location>
</feature>
<dbReference type="Ensembl" id="ENSPMGT00000031275.1">
    <property type="protein sequence ID" value="ENSPMGP00000029387.1"/>
    <property type="gene ID" value="ENSPMGG00000023643.1"/>
</dbReference>
<evidence type="ECO:0000313" key="2">
    <source>
        <dbReference type="Ensembl" id="ENSPMGP00000029387.1"/>
    </source>
</evidence>
<reference evidence="2" key="1">
    <citation type="submission" date="2025-08" db="UniProtKB">
        <authorList>
            <consortium name="Ensembl"/>
        </authorList>
    </citation>
    <scope>IDENTIFICATION</scope>
</reference>
<keyword evidence="3" id="KW-1185">Reference proteome</keyword>
<organism evidence="2 3">
    <name type="scientific">Periophthalmus magnuspinnatus</name>
    <dbReference type="NCBI Taxonomy" id="409849"/>
    <lineage>
        <taxon>Eukaryota</taxon>
        <taxon>Metazoa</taxon>
        <taxon>Chordata</taxon>
        <taxon>Craniata</taxon>
        <taxon>Vertebrata</taxon>
        <taxon>Euteleostomi</taxon>
        <taxon>Actinopterygii</taxon>
        <taxon>Neopterygii</taxon>
        <taxon>Teleostei</taxon>
        <taxon>Neoteleostei</taxon>
        <taxon>Acanthomorphata</taxon>
        <taxon>Gobiaria</taxon>
        <taxon>Gobiiformes</taxon>
        <taxon>Gobioidei</taxon>
        <taxon>Gobiidae</taxon>
        <taxon>Oxudercinae</taxon>
        <taxon>Periophthalmus</taxon>
    </lineage>
</organism>
<evidence type="ECO:0000313" key="3">
    <source>
        <dbReference type="Proteomes" id="UP000261520"/>
    </source>
</evidence>
<protein>
    <submittedName>
        <fullName evidence="2">Uncharacterized protein</fullName>
    </submittedName>
</protein>
<dbReference type="AlphaFoldDB" id="A0A3B4BLJ5"/>
<dbReference type="Proteomes" id="UP000261520">
    <property type="component" value="Unplaced"/>
</dbReference>
<name>A0A3B4BLJ5_9GOBI</name>
<reference evidence="2" key="2">
    <citation type="submission" date="2025-09" db="UniProtKB">
        <authorList>
            <consortium name="Ensembl"/>
        </authorList>
    </citation>
    <scope>IDENTIFICATION</scope>
</reference>
<evidence type="ECO:0000256" key="1">
    <source>
        <dbReference type="SAM" id="MobiDB-lite"/>
    </source>
</evidence>
<sequence>MSGLPRNLQNCFGVCSPVLSPVPPAGKKKVPGSAGPLALTGGYHSDLVRARASVLALQLDALGAGFVVDTPPVRPPTAAAAPLGPQPASRGPSNPVGQELSGETLARTHQLPDGFEAGAVAVRDVLCGPQLPAADLAFVCGDKNG</sequence>
<proteinExistence type="predicted"/>
<accession>A0A3B4BLJ5</accession>